<sequence>MYDALRKYVSDYAGAPVSDGEFELIKEAFTPKKIRKKQYFLQAGDVCKYIGFIVKGAMRQYSVDDKGMEHIIFFAIENWWVSDRESFTMLTPSRFNIDAVEDCELLISTSEKMQQLVSNVPSFTKMLSLLDQRHSFATQKRIHASISMTAEDRFLDLLQNKPAFLQRFPQNMIASYLGISPETLSRIRKKALLK</sequence>
<dbReference type="EMBL" id="PPSL01000005">
    <property type="protein sequence ID" value="PQJ09730.1"/>
    <property type="molecule type" value="Genomic_DNA"/>
</dbReference>
<feature type="domain" description="Cyclic nucleotide-binding" evidence="1">
    <location>
        <begin position="32"/>
        <end position="118"/>
    </location>
</feature>
<dbReference type="Gene3D" id="2.60.120.10">
    <property type="entry name" value="Jelly Rolls"/>
    <property type="match status" value="1"/>
</dbReference>
<protein>
    <submittedName>
        <fullName evidence="2">Cyclic nucleotide-binding protein</fullName>
    </submittedName>
</protein>
<dbReference type="InterPro" id="IPR014710">
    <property type="entry name" value="RmlC-like_jellyroll"/>
</dbReference>
<proteinExistence type="predicted"/>
<dbReference type="Proteomes" id="UP000239872">
    <property type="component" value="Unassembled WGS sequence"/>
</dbReference>
<accession>A0A2S7SS48</accession>
<dbReference type="RefSeq" id="WP_105040502.1">
    <property type="nucleotide sequence ID" value="NZ_PPSL01000005.1"/>
</dbReference>
<dbReference type="InterPro" id="IPR000595">
    <property type="entry name" value="cNMP-bd_dom"/>
</dbReference>
<dbReference type="OrthoDB" id="9152304at2"/>
<dbReference type="AlphaFoldDB" id="A0A2S7SS48"/>
<evidence type="ECO:0000313" key="3">
    <source>
        <dbReference type="Proteomes" id="UP000239872"/>
    </source>
</evidence>
<comment type="caution">
    <text evidence="2">The sequence shown here is derived from an EMBL/GenBank/DDBJ whole genome shotgun (WGS) entry which is preliminary data.</text>
</comment>
<organism evidence="2 3">
    <name type="scientific">Flavipsychrobacter stenotrophus</name>
    <dbReference type="NCBI Taxonomy" id="2077091"/>
    <lineage>
        <taxon>Bacteria</taxon>
        <taxon>Pseudomonadati</taxon>
        <taxon>Bacteroidota</taxon>
        <taxon>Chitinophagia</taxon>
        <taxon>Chitinophagales</taxon>
        <taxon>Chitinophagaceae</taxon>
        <taxon>Flavipsychrobacter</taxon>
    </lineage>
</organism>
<reference evidence="2 3" key="1">
    <citation type="submission" date="2018-01" db="EMBL/GenBank/DDBJ databases">
        <title>A novel member of the phylum Bacteroidetes isolated from glacier ice.</title>
        <authorList>
            <person name="Liu Q."/>
            <person name="Xin Y.-H."/>
        </authorList>
    </citation>
    <scope>NUCLEOTIDE SEQUENCE [LARGE SCALE GENOMIC DNA]</scope>
    <source>
        <strain evidence="2 3">RB1R16</strain>
    </source>
</reference>
<dbReference type="SUPFAM" id="SSF51206">
    <property type="entry name" value="cAMP-binding domain-like"/>
    <property type="match status" value="1"/>
</dbReference>
<gene>
    <name evidence="2" type="ORF">CJD36_017525</name>
</gene>
<name>A0A2S7SS48_9BACT</name>
<dbReference type="InterPro" id="IPR018490">
    <property type="entry name" value="cNMP-bd_dom_sf"/>
</dbReference>
<evidence type="ECO:0000313" key="2">
    <source>
        <dbReference type="EMBL" id="PQJ09730.1"/>
    </source>
</evidence>
<dbReference type="Pfam" id="PF00027">
    <property type="entry name" value="cNMP_binding"/>
    <property type="match status" value="1"/>
</dbReference>
<keyword evidence="3" id="KW-1185">Reference proteome</keyword>
<dbReference type="CDD" id="cd00038">
    <property type="entry name" value="CAP_ED"/>
    <property type="match status" value="1"/>
</dbReference>
<evidence type="ECO:0000259" key="1">
    <source>
        <dbReference type="Pfam" id="PF00027"/>
    </source>
</evidence>